<dbReference type="OrthoDB" id="3818504at2"/>
<protein>
    <recommendedName>
        <fullName evidence="5">DUF4064 domain-containing protein</fullName>
    </recommendedName>
</protein>
<sequence>MSEKAPRPGQATFAAWLIIGGSVVLVLTAWQRISTLHTLEVQEELRRVLSEPPLSGSGLGLSGLKTTIRIMCMVAAAAATASAILGWHALRRSTSARLALTLLAPVVLIGGFATAGVFAPLVVAGVVMLWLRPTRDWFAGRPWVPARPGLTPRRVDPFAPQANPPEERHGAAPTAPDAAPTPPPASSVPAAPTSGGPGPFAGAYGAPLPPPAPTGSPDSLRAKRPGALVAACVIVWASCTLVSGVMVLFSLIMAVARDEFFAELERQQPDFNMQGMTEAELAAGTYVMTAGVVLWSAAAMVLAVLAFRRMAWARIALAVLTGGAVVILLGATLLSPFVSVLLVAAGVTLWLLLRSDVTAWFKR</sequence>
<reference evidence="3 4" key="1">
    <citation type="submission" date="2018-09" db="EMBL/GenBank/DDBJ databases">
        <title>Genome sequencing of Nocardioides immobilis CCTCC AB 2017083 for comparison to Nocardioides silvaticus.</title>
        <authorList>
            <person name="Li C."/>
            <person name="Wang G."/>
        </authorList>
    </citation>
    <scope>NUCLEOTIDE SEQUENCE [LARGE SCALE GENOMIC DNA]</scope>
    <source>
        <strain evidence="3 4">CCTCC AB 2017083</strain>
    </source>
</reference>
<evidence type="ECO:0000313" key="3">
    <source>
        <dbReference type="EMBL" id="RHW27441.1"/>
    </source>
</evidence>
<evidence type="ECO:0000256" key="1">
    <source>
        <dbReference type="SAM" id="MobiDB-lite"/>
    </source>
</evidence>
<keyword evidence="2" id="KW-1133">Transmembrane helix</keyword>
<evidence type="ECO:0000313" key="4">
    <source>
        <dbReference type="Proteomes" id="UP000283644"/>
    </source>
</evidence>
<evidence type="ECO:0000256" key="2">
    <source>
        <dbReference type="SAM" id="Phobius"/>
    </source>
</evidence>
<dbReference type="EMBL" id="QXGH01000013">
    <property type="protein sequence ID" value="RHW27441.1"/>
    <property type="molecule type" value="Genomic_DNA"/>
</dbReference>
<evidence type="ECO:0008006" key="5">
    <source>
        <dbReference type="Google" id="ProtNLM"/>
    </source>
</evidence>
<proteinExistence type="predicted"/>
<feature type="transmembrane region" description="Helical" evidence="2">
    <location>
        <begin position="283"/>
        <end position="305"/>
    </location>
</feature>
<accession>A0A417Y4F9</accession>
<organism evidence="3 4">
    <name type="scientific">Nocardioides immobilis</name>
    <dbReference type="NCBI Taxonomy" id="2049295"/>
    <lineage>
        <taxon>Bacteria</taxon>
        <taxon>Bacillati</taxon>
        <taxon>Actinomycetota</taxon>
        <taxon>Actinomycetes</taxon>
        <taxon>Propionibacteriales</taxon>
        <taxon>Nocardioidaceae</taxon>
        <taxon>Nocardioides</taxon>
    </lineage>
</organism>
<dbReference type="AlphaFoldDB" id="A0A417Y4F9"/>
<dbReference type="Proteomes" id="UP000283644">
    <property type="component" value="Unassembled WGS sequence"/>
</dbReference>
<feature type="transmembrane region" description="Helical" evidence="2">
    <location>
        <begin position="312"/>
        <end position="331"/>
    </location>
</feature>
<feature type="transmembrane region" description="Helical" evidence="2">
    <location>
        <begin position="337"/>
        <end position="353"/>
    </location>
</feature>
<name>A0A417Y4F9_9ACTN</name>
<feature type="compositionally biased region" description="Low complexity" evidence="1">
    <location>
        <begin position="187"/>
        <end position="206"/>
    </location>
</feature>
<feature type="transmembrane region" description="Helical" evidence="2">
    <location>
        <begin position="227"/>
        <end position="256"/>
    </location>
</feature>
<keyword evidence="4" id="KW-1185">Reference proteome</keyword>
<keyword evidence="2" id="KW-0812">Transmembrane</keyword>
<gene>
    <name evidence="3" type="ORF">D0Z08_09855</name>
</gene>
<comment type="caution">
    <text evidence="3">The sequence shown here is derived from an EMBL/GenBank/DDBJ whole genome shotgun (WGS) entry which is preliminary data.</text>
</comment>
<feature type="region of interest" description="Disordered" evidence="1">
    <location>
        <begin position="149"/>
        <end position="220"/>
    </location>
</feature>
<keyword evidence="2" id="KW-0472">Membrane</keyword>
<dbReference type="RefSeq" id="WP_118925062.1">
    <property type="nucleotide sequence ID" value="NZ_QXGH01000013.1"/>
</dbReference>
<feature type="transmembrane region" description="Helical" evidence="2">
    <location>
        <begin position="102"/>
        <end position="131"/>
    </location>
</feature>
<feature type="transmembrane region" description="Helical" evidence="2">
    <location>
        <begin position="12"/>
        <end position="30"/>
    </location>
</feature>
<feature type="transmembrane region" description="Helical" evidence="2">
    <location>
        <begin position="70"/>
        <end position="90"/>
    </location>
</feature>